<dbReference type="EMBL" id="KQ459604">
    <property type="protein sequence ID" value="KPI92123.1"/>
    <property type="molecule type" value="Genomic_DNA"/>
</dbReference>
<evidence type="ECO:0000313" key="1">
    <source>
        <dbReference type="EMBL" id="KPI92123.1"/>
    </source>
</evidence>
<dbReference type="AlphaFoldDB" id="A0A194PGG6"/>
<proteinExistence type="predicted"/>
<keyword evidence="2" id="KW-1185">Reference proteome</keyword>
<name>A0A194PGG6_PAPXU</name>
<dbReference type="Proteomes" id="UP000053268">
    <property type="component" value="Unassembled WGS sequence"/>
</dbReference>
<evidence type="ECO:0000313" key="2">
    <source>
        <dbReference type="Proteomes" id="UP000053268"/>
    </source>
</evidence>
<dbReference type="STRING" id="66420.A0A194PGG6"/>
<protein>
    <recommendedName>
        <fullName evidence="3">FAST kinase domain-containing protein 2</fullName>
    </recommendedName>
</protein>
<accession>A0A194PGG6</accession>
<evidence type="ECO:0008006" key="3">
    <source>
        <dbReference type="Google" id="ProtNLM"/>
    </source>
</evidence>
<organism evidence="1 2">
    <name type="scientific">Papilio xuthus</name>
    <name type="common">Asian swallowtail butterfly</name>
    <dbReference type="NCBI Taxonomy" id="66420"/>
    <lineage>
        <taxon>Eukaryota</taxon>
        <taxon>Metazoa</taxon>
        <taxon>Ecdysozoa</taxon>
        <taxon>Arthropoda</taxon>
        <taxon>Hexapoda</taxon>
        <taxon>Insecta</taxon>
        <taxon>Pterygota</taxon>
        <taxon>Neoptera</taxon>
        <taxon>Endopterygota</taxon>
        <taxon>Lepidoptera</taxon>
        <taxon>Glossata</taxon>
        <taxon>Ditrysia</taxon>
        <taxon>Papilionoidea</taxon>
        <taxon>Papilionidae</taxon>
        <taxon>Papilioninae</taxon>
        <taxon>Papilio</taxon>
    </lineage>
</organism>
<sequence>MAQILKNVWRNVLSGSSFTKTPFKATSFTTSLSEVGWVRNTDTIMTSIKTAPTPENILATVQQHLPIMTHKHLLQALRSLFELQKSGKFEQTDELIKDPTFSVLCQNVKKHARALDVNEAIEAVKVLSFLRVPVDSLILQTMLQLIRTNINLINIRQIMFLDFLLDQFDSKNHLVDVLKLALPLTFQIHLPLELDNDDLPLLRDMLIYSCNHDLPDRCINNVVTGLLLHDQRIDAQTAKSIVWSLCQVNCTEKVFPTRVQLLHICYDIIAQQIDQLHYNEVLRTVAKIKGRVLEKHPEYYQEQLLDAIADYVIRNNIEFEPALLIARVLSRVAHTHLGLMEYLCNLALNEENNLSTVRTNILFSFINCLSNNNYTPDMDQWDVIRQNISENPILSATNAALPWTKVCLELASLGHYDDKLLEKVFSEKFLIEYLAREKNTLDLLQLLTLHEAVNAFYSDEYKLPQDIIQKAKDAYPIHAATDNVMNYLARGLGGKEYLAKNVVLPNGFIADILLALKNGTPVVIPKYTQENEKVPIENLNLPIDVLPTCLLMFNQGCYSMNSNRLRGTFRLVLDTLEKQGYVAVSINVSEWMKTPSHERIPYLMREIDYKCGEMGMKLSAT</sequence>
<gene>
    <name evidence="1" type="ORF">RR46_13344</name>
</gene>
<reference evidence="1 2" key="1">
    <citation type="journal article" date="2015" name="Nat. Commun.">
        <title>Outbred genome sequencing and CRISPR/Cas9 gene editing in butterflies.</title>
        <authorList>
            <person name="Li X."/>
            <person name="Fan D."/>
            <person name="Zhang W."/>
            <person name="Liu G."/>
            <person name="Zhang L."/>
            <person name="Zhao L."/>
            <person name="Fang X."/>
            <person name="Chen L."/>
            <person name="Dong Y."/>
            <person name="Chen Y."/>
            <person name="Ding Y."/>
            <person name="Zhao R."/>
            <person name="Feng M."/>
            <person name="Zhu Y."/>
            <person name="Feng Y."/>
            <person name="Jiang X."/>
            <person name="Zhu D."/>
            <person name="Xiang H."/>
            <person name="Feng X."/>
            <person name="Li S."/>
            <person name="Wang J."/>
            <person name="Zhang G."/>
            <person name="Kronforst M.R."/>
            <person name="Wang W."/>
        </authorList>
    </citation>
    <scope>NUCLEOTIDE SEQUENCE [LARGE SCALE GENOMIC DNA]</scope>
    <source>
        <strain evidence="1">Ya'a_city_454_Px</strain>
        <tissue evidence="1">Whole body</tissue>
    </source>
</reference>